<organism evidence="5 6">
    <name type="scientific">Echeneis naucrates</name>
    <name type="common">Live sharksucker</name>
    <dbReference type="NCBI Taxonomy" id="173247"/>
    <lineage>
        <taxon>Eukaryota</taxon>
        <taxon>Metazoa</taxon>
        <taxon>Chordata</taxon>
        <taxon>Craniata</taxon>
        <taxon>Vertebrata</taxon>
        <taxon>Euteleostomi</taxon>
        <taxon>Actinopterygii</taxon>
        <taxon>Neopterygii</taxon>
        <taxon>Teleostei</taxon>
        <taxon>Neoteleostei</taxon>
        <taxon>Acanthomorphata</taxon>
        <taxon>Carangaria</taxon>
        <taxon>Carangiformes</taxon>
        <taxon>Echeneidae</taxon>
        <taxon>Echeneis</taxon>
    </lineage>
</organism>
<dbReference type="GeneID" id="115051906"/>
<dbReference type="InParanoid" id="A0A665T9Z9"/>
<reference evidence="5" key="2">
    <citation type="submission" date="2025-08" db="UniProtKB">
        <authorList>
            <consortium name="Ensembl"/>
        </authorList>
    </citation>
    <scope>IDENTIFICATION</scope>
</reference>
<dbReference type="OMA" id="HINHTIR"/>
<keyword evidence="3" id="KW-0175">Coiled coil</keyword>
<feature type="coiled-coil region" evidence="3">
    <location>
        <begin position="303"/>
        <end position="337"/>
    </location>
</feature>
<feature type="coiled-coil region" evidence="3">
    <location>
        <begin position="421"/>
        <end position="459"/>
    </location>
</feature>
<dbReference type="PANTHER" id="PTHR32046:SF11">
    <property type="entry name" value="IMMUNE-ASSOCIATED NUCLEOTIDE-BINDING PROTEIN 10-LIKE"/>
    <property type="match status" value="1"/>
</dbReference>
<dbReference type="PANTHER" id="PTHR32046">
    <property type="entry name" value="G DOMAIN-CONTAINING PROTEIN"/>
    <property type="match status" value="1"/>
</dbReference>
<keyword evidence="2" id="KW-0547">Nucleotide-binding</keyword>
<dbReference type="InterPro" id="IPR025662">
    <property type="entry name" value="Sigma_54_int_dom_ATP-bd_1"/>
</dbReference>
<dbReference type="Gene3D" id="3.40.50.300">
    <property type="entry name" value="P-loop containing nucleotide triphosphate hydrolases"/>
    <property type="match status" value="1"/>
</dbReference>
<proteinExistence type="inferred from homology"/>
<evidence type="ECO:0000256" key="2">
    <source>
        <dbReference type="ARBA" id="ARBA00022741"/>
    </source>
</evidence>
<dbReference type="RefSeq" id="XP_029371550.1">
    <property type="nucleotide sequence ID" value="XM_029515690.1"/>
</dbReference>
<dbReference type="PROSITE" id="PS00675">
    <property type="entry name" value="SIGMA54_INTERACT_1"/>
    <property type="match status" value="1"/>
</dbReference>
<evidence type="ECO:0000256" key="1">
    <source>
        <dbReference type="ARBA" id="ARBA00008535"/>
    </source>
</evidence>
<evidence type="ECO:0000313" key="5">
    <source>
        <dbReference type="Ensembl" id="ENSENLP00000006955.1"/>
    </source>
</evidence>
<evidence type="ECO:0000256" key="3">
    <source>
        <dbReference type="SAM" id="Coils"/>
    </source>
</evidence>
<dbReference type="Ensembl" id="ENSENLT00000007260.1">
    <property type="protein sequence ID" value="ENSENLP00000006955.1"/>
    <property type="gene ID" value="ENSENLG00000003327.1"/>
</dbReference>
<dbReference type="SUPFAM" id="SSF52540">
    <property type="entry name" value="P-loop containing nucleoside triphosphate hydrolases"/>
    <property type="match status" value="2"/>
</dbReference>
<dbReference type="AlphaFoldDB" id="A0A665T9Z9"/>
<protein>
    <submittedName>
        <fullName evidence="5">Uncharacterized LOC115051906</fullName>
    </submittedName>
</protein>
<reference evidence="5" key="1">
    <citation type="submission" date="2021-04" db="EMBL/GenBank/DDBJ databases">
        <authorList>
            <consortium name="Wellcome Sanger Institute Data Sharing"/>
        </authorList>
    </citation>
    <scope>NUCLEOTIDE SEQUENCE [LARGE SCALE GENOMIC DNA]</scope>
</reference>
<dbReference type="FunCoup" id="A0A665T9Z9">
    <property type="interactions" value="9"/>
</dbReference>
<dbReference type="OrthoDB" id="8954335at2759"/>
<name>A0A665T9Z9_ECHNA</name>
<accession>A0A665T9Z9</accession>
<reference evidence="5" key="3">
    <citation type="submission" date="2025-09" db="UniProtKB">
        <authorList>
            <consortium name="Ensembl"/>
        </authorList>
    </citation>
    <scope>IDENTIFICATION</scope>
</reference>
<dbReference type="InterPro" id="IPR027417">
    <property type="entry name" value="P-loop_NTPase"/>
</dbReference>
<evidence type="ECO:0000259" key="4">
    <source>
        <dbReference type="Pfam" id="PF04548"/>
    </source>
</evidence>
<keyword evidence="6" id="KW-1185">Reference proteome</keyword>
<comment type="similarity">
    <text evidence="1">Belongs to the TRAFAC class TrmE-Era-EngA-EngB-Septin-like GTPase superfamily. AIG1/Toc34/Toc159-like paraseptin GTPase family. IAN subfamily.</text>
</comment>
<sequence>MDIKDFILQNAIIDDGPPVRYQVKPHKRNLDAVNDCESKLRIWSTGKKDPSTQNKTILLVGETGSGKSTMINSLLNYVMGVKDGDDCWFEIVEEMQEASSESITEKVTVYELFGFKGKSISYSLTIIDTPGFGDTRGIERDAMISRTLLDLFRSEEGIHQIDVVGLVLKAPENRLSDRMRYTLDSVMSLFGKDMQRNVVALLSHSDGMPPKNALKALEDSKIRCARKENGQPVYFLFNNCLSTEKTEDTEFGLGQAWQITTRGMKQFTSFLEKSTPQTLEVTVNVLNERIQLEACINNLVERMKHITLKQEEIQQTQKQLEERKEEVKNEKNFTIEVDEPYKEKTPIDGGTWLFWYGGAVTCSTCEENCHYPGCTLAWSPKHCEVMKKGRCTSCTNKCPASDHVKEQKIYVSKTRKVTKTHEELKKKYQEGQQLCENLLENLQTEKENLERERNNWLDQAFRHVICLDQSALNSNSVSTAAHLELLTEMMEERGDQEKVEKLKEISARVDEGTKAALRYCFTYLTDKGSKIKAMLAAPFQR</sequence>
<gene>
    <name evidence="5" type="primary">LOC115051906</name>
</gene>
<dbReference type="Proteomes" id="UP000472264">
    <property type="component" value="Chromosome 12"/>
</dbReference>
<dbReference type="GO" id="GO:0005525">
    <property type="term" value="F:GTP binding"/>
    <property type="evidence" value="ECO:0007669"/>
    <property type="project" value="InterPro"/>
</dbReference>
<evidence type="ECO:0000313" key="6">
    <source>
        <dbReference type="Proteomes" id="UP000472264"/>
    </source>
</evidence>
<dbReference type="Pfam" id="PF04548">
    <property type="entry name" value="AIG1"/>
    <property type="match status" value="1"/>
</dbReference>
<feature type="domain" description="AIG1-type G" evidence="4">
    <location>
        <begin position="55"/>
        <end position="218"/>
    </location>
</feature>
<dbReference type="InterPro" id="IPR006703">
    <property type="entry name" value="G_AIG1"/>
</dbReference>